<protein>
    <recommendedName>
        <fullName evidence="8">EF-hand domain-containing protein</fullName>
    </recommendedName>
</protein>
<keyword evidence="7" id="KW-0472">Membrane</keyword>
<organism evidence="9 10">
    <name type="scientific">Patiria miniata</name>
    <name type="common">Bat star</name>
    <name type="synonym">Asterina miniata</name>
    <dbReference type="NCBI Taxonomy" id="46514"/>
    <lineage>
        <taxon>Eukaryota</taxon>
        <taxon>Metazoa</taxon>
        <taxon>Echinodermata</taxon>
        <taxon>Eleutherozoa</taxon>
        <taxon>Asterozoa</taxon>
        <taxon>Asteroidea</taxon>
        <taxon>Valvatacea</taxon>
        <taxon>Valvatida</taxon>
        <taxon>Asterinidae</taxon>
        <taxon>Patiria</taxon>
    </lineage>
</organism>
<keyword evidence="5" id="KW-0677">Repeat</keyword>
<dbReference type="GO" id="GO:0005737">
    <property type="term" value="C:cytoplasm"/>
    <property type="evidence" value="ECO:0007669"/>
    <property type="project" value="UniProtKB-SubCell"/>
</dbReference>
<dbReference type="InterPro" id="IPR002048">
    <property type="entry name" value="EF_hand_dom"/>
</dbReference>
<keyword evidence="6" id="KW-0106">Calcium</keyword>
<dbReference type="PANTHER" id="PTHR46735">
    <property type="entry name" value="CALPAIN, SMALL SUBUNIT 1 A-RELATED"/>
    <property type="match status" value="1"/>
</dbReference>
<dbReference type="GeneID" id="119719698"/>
<evidence type="ECO:0000256" key="1">
    <source>
        <dbReference type="ARBA" id="ARBA00004308"/>
    </source>
</evidence>
<evidence type="ECO:0000259" key="8">
    <source>
        <dbReference type="PROSITE" id="PS50222"/>
    </source>
</evidence>
<dbReference type="EnsemblMetazoa" id="XM_038189193.1">
    <property type="protein sequence ID" value="XP_038045121.1"/>
    <property type="gene ID" value="LOC119719698"/>
</dbReference>
<evidence type="ECO:0000256" key="3">
    <source>
        <dbReference type="ARBA" id="ARBA00022490"/>
    </source>
</evidence>
<dbReference type="SMART" id="SM00054">
    <property type="entry name" value="EFh"/>
    <property type="match status" value="2"/>
</dbReference>
<proteinExistence type="predicted"/>
<dbReference type="PROSITE" id="PS50222">
    <property type="entry name" value="EF_HAND_2"/>
    <property type="match status" value="1"/>
</dbReference>
<dbReference type="OMA" id="HANFAYD"/>
<dbReference type="InterPro" id="IPR011992">
    <property type="entry name" value="EF-hand-dom_pair"/>
</dbReference>
<dbReference type="Gene3D" id="6.10.140.900">
    <property type="match status" value="1"/>
</dbReference>
<evidence type="ECO:0000256" key="5">
    <source>
        <dbReference type="ARBA" id="ARBA00022737"/>
    </source>
</evidence>
<dbReference type="OrthoDB" id="186625at2759"/>
<evidence type="ECO:0000313" key="10">
    <source>
        <dbReference type="Proteomes" id="UP000887568"/>
    </source>
</evidence>
<feature type="domain" description="EF-hand" evidence="8">
    <location>
        <begin position="129"/>
        <end position="164"/>
    </location>
</feature>
<dbReference type="PROSITE" id="PS00018">
    <property type="entry name" value="EF_HAND_1"/>
    <property type="match status" value="1"/>
</dbReference>
<keyword evidence="4" id="KW-0479">Metal-binding</keyword>
<dbReference type="Proteomes" id="UP000887568">
    <property type="component" value="Unplaced"/>
</dbReference>
<dbReference type="GO" id="GO:0012505">
    <property type="term" value="C:endomembrane system"/>
    <property type="evidence" value="ECO:0007669"/>
    <property type="project" value="UniProtKB-SubCell"/>
</dbReference>
<evidence type="ECO:0000256" key="6">
    <source>
        <dbReference type="ARBA" id="ARBA00022837"/>
    </source>
</evidence>
<evidence type="ECO:0000256" key="2">
    <source>
        <dbReference type="ARBA" id="ARBA00004496"/>
    </source>
</evidence>
<dbReference type="GO" id="GO:0005509">
    <property type="term" value="F:calcium ion binding"/>
    <property type="evidence" value="ECO:0007669"/>
    <property type="project" value="InterPro"/>
</dbReference>
<dbReference type="SUPFAM" id="SSF47473">
    <property type="entry name" value="EF-hand"/>
    <property type="match status" value="1"/>
</dbReference>
<dbReference type="Pfam" id="PF13202">
    <property type="entry name" value="EF-hand_5"/>
    <property type="match status" value="1"/>
</dbReference>
<dbReference type="RefSeq" id="XP_038045121.1">
    <property type="nucleotide sequence ID" value="XM_038189193.1"/>
</dbReference>
<evidence type="ECO:0000256" key="4">
    <source>
        <dbReference type="ARBA" id="ARBA00022723"/>
    </source>
</evidence>
<sequence length="228" mass="25881">MRALGANSIYGDILGVQHAWVLEYDDCYLDHLWNYCPSLLQPAIWRAPGGYHSQVAGQPNVDPLWGYFSQVAGQDGQIDAEELQRALTSSGIAGSYRFFSKAVCELLILSLDRDRSGMMGFTEFKELWDALNQWKATFLNYDRDRSGTVEPHELHAALIDWGYKLSPQALQAIVRRFAVGDGKMALDDFIHFAVRLRMATDQFRSRDTTQTGHATFKYDDFIQIVMSL</sequence>
<reference evidence="9" key="1">
    <citation type="submission" date="2022-11" db="UniProtKB">
        <authorList>
            <consortium name="EnsemblMetazoa"/>
        </authorList>
    </citation>
    <scope>IDENTIFICATION</scope>
</reference>
<evidence type="ECO:0000256" key="7">
    <source>
        <dbReference type="ARBA" id="ARBA00023136"/>
    </source>
</evidence>
<dbReference type="Gene3D" id="1.10.238.10">
    <property type="entry name" value="EF-hand"/>
    <property type="match status" value="1"/>
</dbReference>
<dbReference type="PANTHER" id="PTHR46735:SF6">
    <property type="entry name" value="EF-HAND DOMAIN-CONTAINING PROTEIN"/>
    <property type="match status" value="1"/>
</dbReference>
<accession>A0A913Z293</accession>
<name>A0A913Z293_PATMI</name>
<dbReference type="Pfam" id="PF13833">
    <property type="entry name" value="EF-hand_8"/>
    <property type="match status" value="1"/>
</dbReference>
<dbReference type="AlphaFoldDB" id="A0A913Z293"/>
<keyword evidence="3" id="KW-0963">Cytoplasm</keyword>
<dbReference type="InterPro" id="IPR018247">
    <property type="entry name" value="EF_Hand_1_Ca_BS"/>
</dbReference>
<evidence type="ECO:0000313" key="9">
    <source>
        <dbReference type="EnsemblMetazoa" id="XP_038045121.1"/>
    </source>
</evidence>
<keyword evidence="10" id="KW-1185">Reference proteome</keyword>
<comment type="subcellular location">
    <subcellularLocation>
        <location evidence="2">Cytoplasm</location>
    </subcellularLocation>
    <subcellularLocation>
        <location evidence="1">Endomembrane system</location>
    </subcellularLocation>
</comment>